<dbReference type="HOGENOM" id="CLU_2660081_0_0_9"/>
<name>U1Y5H1_ANEAE</name>
<feature type="non-terminal residue" evidence="1">
    <location>
        <position position="1"/>
    </location>
</feature>
<protein>
    <submittedName>
        <fullName evidence="1">Uncharacterized protein</fullName>
    </submittedName>
</protein>
<sequence length="76" mass="8933">RVPSSFSHKEEIRPLCGATQEKQRGRTPYASLFSIHLWIPRVLIVQKEKRPPQQDTSLFLSYFLHFISFANRVGYK</sequence>
<organism evidence="1 2">
    <name type="scientific">Aneurinibacillus aneurinilyticus ATCC 12856</name>
    <dbReference type="NCBI Taxonomy" id="649747"/>
    <lineage>
        <taxon>Bacteria</taxon>
        <taxon>Bacillati</taxon>
        <taxon>Bacillota</taxon>
        <taxon>Bacilli</taxon>
        <taxon>Bacillales</taxon>
        <taxon>Paenibacillaceae</taxon>
        <taxon>Aneurinibacillus group</taxon>
        <taxon>Aneurinibacillus</taxon>
    </lineage>
</organism>
<reference evidence="1 2" key="1">
    <citation type="submission" date="2013-08" db="EMBL/GenBank/DDBJ databases">
        <authorList>
            <person name="Weinstock G."/>
            <person name="Sodergren E."/>
            <person name="Wylie T."/>
            <person name="Fulton L."/>
            <person name="Fulton R."/>
            <person name="Fronick C."/>
            <person name="O'Laughlin M."/>
            <person name="Godfrey J."/>
            <person name="Miner T."/>
            <person name="Herter B."/>
            <person name="Appelbaum E."/>
            <person name="Cordes M."/>
            <person name="Lek S."/>
            <person name="Wollam A."/>
            <person name="Pepin K.H."/>
            <person name="Palsikar V.B."/>
            <person name="Mitreva M."/>
            <person name="Wilson R.K."/>
        </authorList>
    </citation>
    <scope>NUCLEOTIDE SEQUENCE [LARGE SCALE GENOMIC DNA]</scope>
    <source>
        <strain evidence="1 2">ATCC 12856</strain>
    </source>
</reference>
<comment type="caution">
    <text evidence="1">The sequence shown here is derived from an EMBL/GenBank/DDBJ whole genome shotgun (WGS) entry which is preliminary data.</text>
</comment>
<dbReference type="Proteomes" id="UP000016511">
    <property type="component" value="Unassembled WGS sequence"/>
</dbReference>
<proteinExistence type="predicted"/>
<dbReference type="EMBL" id="AWSJ01000277">
    <property type="protein sequence ID" value="ERI07412.1"/>
    <property type="molecule type" value="Genomic_DNA"/>
</dbReference>
<keyword evidence="2" id="KW-1185">Reference proteome</keyword>
<gene>
    <name evidence="1" type="ORF">HMPREF0083_04497</name>
</gene>
<evidence type="ECO:0000313" key="1">
    <source>
        <dbReference type="EMBL" id="ERI07412.1"/>
    </source>
</evidence>
<accession>U1Y5H1</accession>
<evidence type="ECO:0000313" key="2">
    <source>
        <dbReference type="Proteomes" id="UP000016511"/>
    </source>
</evidence>
<dbReference type="AlphaFoldDB" id="U1Y5H1"/>